<dbReference type="InterPro" id="IPR050483">
    <property type="entry name" value="CoA-transferase_III_domain"/>
</dbReference>
<protein>
    <submittedName>
        <fullName evidence="2">Crotonobetainyl-CoA:carnitine CoA-transferase CaiB</fullName>
    </submittedName>
</protein>
<dbReference type="Proteomes" id="UP000184226">
    <property type="component" value="Unassembled WGS sequence"/>
</dbReference>
<name>A0A1M5SEE2_9BURK</name>
<evidence type="ECO:0000313" key="3">
    <source>
        <dbReference type="Proteomes" id="UP000184226"/>
    </source>
</evidence>
<accession>A0A1M5SEE2</accession>
<dbReference type="RefSeq" id="WP_245801182.1">
    <property type="nucleotide sequence ID" value="NZ_FQXE01000003.1"/>
</dbReference>
<dbReference type="AlphaFoldDB" id="A0A1M5SEE2"/>
<dbReference type="EMBL" id="FQXE01000003">
    <property type="protein sequence ID" value="SHH36805.1"/>
    <property type="molecule type" value="Genomic_DNA"/>
</dbReference>
<reference evidence="2 3" key="1">
    <citation type="submission" date="2016-11" db="EMBL/GenBank/DDBJ databases">
        <authorList>
            <person name="Jaros S."/>
            <person name="Januszkiewicz K."/>
            <person name="Wedrychowicz H."/>
        </authorList>
    </citation>
    <scope>NUCLEOTIDE SEQUENCE [LARGE SCALE GENOMIC DNA]</scope>
    <source>
        <strain evidence="2 3">CGMCC 1.10190</strain>
    </source>
</reference>
<evidence type="ECO:0000313" key="2">
    <source>
        <dbReference type="EMBL" id="SHH36805.1"/>
    </source>
</evidence>
<dbReference type="GO" id="GO:0008410">
    <property type="term" value="F:CoA-transferase activity"/>
    <property type="evidence" value="ECO:0007669"/>
    <property type="project" value="TreeGrafter"/>
</dbReference>
<proteinExistence type="predicted"/>
<keyword evidence="1 2" id="KW-0808">Transferase</keyword>
<dbReference type="Gene3D" id="3.30.1540.10">
    <property type="entry name" value="formyl-coa transferase, domain 3"/>
    <property type="match status" value="1"/>
</dbReference>
<dbReference type="Gene3D" id="3.40.50.10540">
    <property type="entry name" value="Crotonobetainyl-coa:carnitine coa-transferase, domain 1"/>
    <property type="match status" value="1"/>
</dbReference>
<dbReference type="Pfam" id="PF02515">
    <property type="entry name" value="CoA_transf_3"/>
    <property type="match status" value="1"/>
</dbReference>
<keyword evidence="3" id="KW-1185">Reference proteome</keyword>
<evidence type="ECO:0000256" key="1">
    <source>
        <dbReference type="ARBA" id="ARBA00022679"/>
    </source>
</evidence>
<organism evidence="2 3">
    <name type="scientific">Pollutimonas bauzanensis</name>
    <dbReference type="NCBI Taxonomy" id="658167"/>
    <lineage>
        <taxon>Bacteria</taxon>
        <taxon>Pseudomonadati</taxon>
        <taxon>Pseudomonadota</taxon>
        <taxon>Betaproteobacteria</taxon>
        <taxon>Burkholderiales</taxon>
        <taxon>Alcaligenaceae</taxon>
        <taxon>Pollutimonas</taxon>
    </lineage>
</organism>
<gene>
    <name evidence="2" type="ORF">SAMN04488135_10355</name>
</gene>
<dbReference type="STRING" id="658167.SAMN04488135_10355"/>
<dbReference type="SUPFAM" id="SSF89796">
    <property type="entry name" value="CoA-transferase family III (CaiB/BaiF)"/>
    <property type="match status" value="1"/>
</dbReference>
<dbReference type="PANTHER" id="PTHR48207">
    <property type="entry name" value="SUCCINATE--HYDROXYMETHYLGLUTARATE COA-TRANSFERASE"/>
    <property type="match status" value="1"/>
</dbReference>
<dbReference type="InterPro" id="IPR023606">
    <property type="entry name" value="CoA-Trfase_III_dom_1_sf"/>
</dbReference>
<dbReference type="InterPro" id="IPR003673">
    <property type="entry name" value="CoA-Trfase_fam_III"/>
</dbReference>
<dbReference type="PANTHER" id="PTHR48207:SF3">
    <property type="entry name" value="SUCCINATE--HYDROXYMETHYLGLUTARATE COA-TRANSFERASE"/>
    <property type="match status" value="1"/>
</dbReference>
<dbReference type="InterPro" id="IPR044855">
    <property type="entry name" value="CoA-Trfase_III_dom3_sf"/>
</dbReference>
<sequence length="403" mass="43574">MTVENHTLPLAGIKILDMSRVLAGPWCAQMLADFGAEVIKIERPGSGDDSRAWGPPFYVSPDGKQRVSAYYCCANRGKKSVCLDLDNPEDLNAIRALILESDVLIENFKVGALRRFGLDYASLSAIHPALIYCSITGFGQTGPYASRPGYDSIVQGMGGMMSVTGEPDGKPGGGPQKTGIPIIDLMTGVYACNGILMALRERDRSSQGQHLDISLLDVQVSTLSTLAANYLESGELPGRHGNEHPTVVPGDAVQCADGPLMLMVGNDRQFIRLCKHLGLPEIATDPRFGTNEHRVRYKDDLMPLIRRGFETASRQHWLDLLLPEGIPCGPINTIAEVFADEQVQARKCVVSTQHDIFGNIRSVGTPIHMSRTPARATAPPAVLGEHTDAVLASLDSAHNQIPD</sequence>